<dbReference type="PRINTS" id="PR00410">
    <property type="entry name" value="PHEHYDRXLASE"/>
</dbReference>
<dbReference type="PANTHER" id="PTHR46505:SF1">
    <property type="entry name" value="OXIDOREDUCTASE NAD-BINDING DOMAIN-CONTAINING PROTEIN 1"/>
    <property type="match status" value="1"/>
</dbReference>
<dbReference type="InterPro" id="IPR001433">
    <property type="entry name" value="OxRdtase_FAD/NAD-bd"/>
</dbReference>
<keyword evidence="1" id="KW-0560">Oxidoreductase</keyword>
<dbReference type="RefSeq" id="XP_022102363.1">
    <property type="nucleotide sequence ID" value="XM_022246671.1"/>
</dbReference>
<evidence type="ECO:0000313" key="5">
    <source>
        <dbReference type="Proteomes" id="UP000694845"/>
    </source>
</evidence>
<dbReference type="RefSeq" id="XP_022102361.1">
    <property type="nucleotide sequence ID" value="XM_022246669.1"/>
</dbReference>
<sequence>MRMSFRTISYLIRSPAGLLCPTSSSKPISPVVKALTRRMSDHLDRTAHNFRQTGISDATIVAVKDGSSTVKLLTVQVSNPDFRFKAGQWVDFFIPGVELFTGFSMTSAPSKLQQDVTFDLAVKKSDYPPTMWVHTECKAGAKVGVRVGGDQIIYDPSPSDPSWDLLLIAGGIGINPMYSILQHARDLYLRSLSDPTAYRPGRVEFLYSASTSEELIFKESIQEIANDTENISCHFHVTREAVIPTSHTSDHRINGADLATSLQRLDKDRLRCFLCGPPPMIADMESLLESQGVRPDQLHTEKWW</sequence>
<dbReference type="Gene3D" id="3.40.50.80">
    <property type="entry name" value="Nucleotide-binding domain of ferredoxin-NADP reductase (FNR) module"/>
    <property type="match status" value="1"/>
</dbReference>
<dbReference type="AlphaFoldDB" id="A0A8B7ZGJ4"/>
<dbReference type="InterPro" id="IPR039261">
    <property type="entry name" value="FNR_nucleotide-bd"/>
</dbReference>
<dbReference type="OMA" id="WIDFFIP"/>
<dbReference type="PANTHER" id="PTHR46505">
    <property type="entry name" value="OXIDOREDUCTASE NAD-BINDING DOMAIN-CONTAINING PROTEIN 1"/>
    <property type="match status" value="1"/>
</dbReference>
<dbReference type="InterPro" id="IPR017938">
    <property type="entry name" value="Riboflavin_synthase-like_b-brl"/>
</dbReference>
<evidence type="ECO:0000313" key="7">
    <source>
        <dbReference type="RefSeq" id="XP_022102361.1"/>
    </source>
</evidence>
<evidence type="ECO:0000259" key="4">
    <source>
        <dbReference type="PROSITE" id="PS51384"/>
    </source>
</evidence>
<dbReference type="GeneID" id="110985562"/>
<feature type="domain" description="FAD-binding FR-type" evidence="4">
    <location>
        <begin position="53"/>
        <end position="157"/>
    </location>
</feature>
<gene>
    <name evidence="6 7 8" type="primary">LOC110985562</name>
</gene>
<reference evidence="6 7" key="1">
    <citation type="submission" date="2025-04" db="UniProtKB">
        <authorList>
            <consortium name="RefSeq"/>
        </authorList>
    </citation>
    <scope>IDENTIFICATION</scope>
</reference>
<dbReference type="RefSeq" id="XP_022102359.1">
    <property type="nucleotide sequence ID" value="XM_022246667.1"/>
</dbReference>
<accession>A0A8B7ZGJ4</accession>
<dbReference type="KEGG" id="aplc:110985562"/>
<evidence type="ECO:0000256" key="1">
    <source>
        <dbReference type="ARBA" id="ARBA00023002"/>
    </source>
</evidence>
<dbReference type="PROSITE" id="PS51384">
    <property type="entry name" value="FAD_FR"/>
    <property type="match status" value="1"/>
</dbReference>
<dbReference type="SUPFAM" id="SSF63380">
    <property type="entry name" value="Riboflavin synthase domain-like"/>
    <property type="match status" value="1"/>
</dbReference>
<organism evidence="5 7">
    <name type="scientific">Acanthaster planci</name>
    <name type="common">Crown-of-thorns starfish</name>
    <dbReference type="NCBI Taxonomy" id="133434"/>
    <lineage>
        <taxon>Eukaryota</taxon>
        <taxon>Metazoa</taxon>
        <taxon>Echinodermata</taxon>
        <taxon>Eleutherozoa</taxon>
        <taxon>Asterozoa</taxon>
        <taxon>Asteroidea</taxon>
        <taxon>Valvatacea</taxon>
        <taxon>Valvatida</taxon>
        <taxon>Acanthasteridae</taxon>
        <taxon>Acanthaster</taxon>
    </lineage>
</organism>
<keyword evidence="2" id="KW-0520">NAD</keyword>
<dbReference type="GO" id="GO:0016491">
    <property type="term" value="F:oxidoreductase activity"/>
    <property type="evidence" value="ECO:0007669"/>
    <property type="project" value="UniProtKB-KW"/>
</dbReference>
<protein>
    <recommendedName>
        <fullName evidence="3">Oxidoreductase NAD-binding domain-containing protein 1</fullName>
    </recommendedName>
</protein>
<dbReference type="SUPFAM" id="SSF52343">
    <property type="entry name" value="Ferredoxin reductase-like, C-terminal NADP-linked domain"/>
    <property type="match status" value="1"/>
</dbReference>
<dbReference type="Pfam" id="PF00175">
    <property type="entry name" value="NAD_binding_1"/>
    <property type="match status" value="1"/>
</dbReference>
<evidence type="ECO:0000256" key="3">
    <source>
        <dbReference type="ARBA" id="ARBA00040516"/>
    </source>
</evidence>
<dbReference type="GO" id="GO:0005739">
    <property type="term" value="C:mitochondrion"/>
    <property type="evidence" value="ECO:0007669"/>
    <property type="project" value="TreeGrafter"/>
</dbReference>
<proteinExistence type="predicted"/>
<dbReference type="InterPro" id="IPR017927">
    <property type="entry name" value="FAD-bd_FR_type"/>
</dbReference>
<dbReference type="Proteomes" id="UP000694845">
    <property type="component" value="Unplaced"/>
</dbReference>
<dbReference type="OrthoDB" id="436496at2759"/>
<dbReference type="Gene3D" id="2.40.30.10">
    <property type="entry name" value="Translation factors"/>
    <property type="match status" value="1"/>
</dbReference>
<dbReference type="InterPro" id="IPR052128">
    <property type="entry name" value="Oxidoreductase_NAD-binding"/>
</dbReference>
<dbReference type="CDD" id="cd00322">
    <property type="entry name" value="FNR_like"/>
    <property type="match status" value="1"/>
</dbReference>
<evidence type="ECO:0000256" key="2">
    <source>
        <dbReference type="ARBA" id="ARBA00023027"/>
    </source>
</evidence>
<keyword evidence="5" id="KW-1185">Reference proteome</keyword>
<evidence type="ECO:0000313" key="8">
    <source>
        <dbReference type="RefSeq" id="XP_022102363.1"/>
    </source>
</evidence>
<evidence type="ECO:0000313" key="6">
    <source>
        <dbReference type="RefSeq" id="XP_022102359.1"/>
    </source>
</evidence>
<name>A0A8B7ZGJ4_ACAPL</name>